<feature type="compositionally biased region" description="Polar residues" evidence="1">
    <location>
        <begin position="113"/>
        <end position="125"/>
    </location>
</feature>
<proteinExistence type="predicted"/>
<keyword evidence="4" id="KW-1185">Reference proteome</keyword>
<feature type="region of interest" description="Disordered" evidence="1">
    <location>
        <begin position="63"/>
        <end position="132"/>
    </location>
</feature>
<accession>A0ABN3QFF0</accession>
<protein>
    <recommendedName>
        <fullName evidence="2">Putative T7SS secretion signal domain-containing protein</fullName>
    </recommendedName>
</protein>
<evidence type="ECO:0000259" key="2">
    <source>
        <dbReference type="Pfam" id="PF21725"/>
    </source>
</evidence>
<evidence type="ECO:0000313" key="4">
    <source>
        <dbReference type="Proteomes" id="UP001501447"/>
    </source>
</evidence>
<dbReference type="InterPro" id="IPR049082">
    <property type="entry name" value="T7SS_signal"/>
</dbReference>
<feature type="compositionally biased region" description="Basic and acidic residues" evidence="1">
    <location>
        <begin position="63"/>
        <end position="84"/>
    </location>
</feature>
<dbReference type="RefSeq" id="WP_344568124.1">
    <property type="nucleotide sequence ID" value="NZ_BAAARJ010000014.1"/>
</dbReference>
<reference evidence="3 4" key="1">
    <citation type="journal article" date="2019" name="Int. J. Syst. Evol. Microbiol.">
        <title>The Global Catalogue of Microorganisms (GCM) 10K type strain sequencing project: providing services to taxonomists for standard genome sequencing and annotation.</title>
        <authorList>
            <consortium name="The Broad Institute Genomics Platform"/>
            <consortium name="The Broad Institute Genome Sequencing Center for Infectious Disease"/>
            <person name="Wu L."/>
            <person name="Ma J."/>
        </authorList>
    </citation>
    <scope>NUCLEOTIDE SEQUENCE [LARGE SCALE GENOMIC DNA]</scope>
    <source>
        <strain evidence="3 4">JCM 16373</strain>
    </source>
</reference>
<evidence type="ECO:0000313" key="3">
    <source>
        <dbReference type="EMBL" id="GAA2625162.1"/>
    </source>
</evidence>
<sequence length="132" mass="14056">MGKGALKGRAADAFWEKVGLEPVKWVKAADACEKAAGALEDFAGTVEWAQGQAGEAVAKYKDDKKKAAQEQLDEARSQRDEAAGRARTAVRAARDAAPPKASYPPDVRPLRRISTTAPSTTNSTRWAAWSGG</sequence>
<comment type="caution">
    <text evidence="3">The sequence shown here is derived from an EMBL/GenBank/DDBJ whole genome shotgun (WGS) entry which is preliminary data.</text>
</comment>
<dbReference type="Proteomes" id="UP001501447">
    <property type="component" value="Unassembled WGS sequence"/>
</dbReference>
<evidence type="ECO:0000256" key="1">
    <source>
        <dbReference type="SAM" id="MobiDB-lite"/>
    </source>
</evidence>
<name>A0ABN3QFF0_9ACTN</name>
<gene>
    <name evidence="3" type="ORF">GCM10009863_44720</name>
</gene>
<dbReference type="EMBL" id="BAAARJ010000014">
    <property type="protein sequence ID" value="GAA2625162.1"/>
    <property type="molecule type" value="Genomic_DNA"/>
</dbReference>
<organism evidence="3 4">
    <name type="scientific">Streptomyces axinellae</name>
    <dbReference type="NCBI Taxonomy" id="552788"/>
    <lineage>
        <taxon>Bacteria</taxon>
        <taxon>Bacillati</taxon>
        <taxon>Actinomycetota</taxon>
        <taxon>Actinomycetes</taxon>
        <taxon>Kitasatosporales</taxon>
        <taxon>Streptomycetaceae</taxon>
        <taxon>Streptomyces</taxon>
    </lineage>
</organism>
<dbReference type="Pfam" id="PF21725">
    <property type="entry name" value="T7SS_signal"/>
    <property type="match status" value="1"/>
</dbReference>
<feature type="domain" description="Putative T7SS secretion signal" evidence="2">
    <location>
        <begin position="3"/>
        <end position="66"/>
    </location>
</feature>